<name>A0A1Q8CQA3_9PSEU</name>
<dbReference type="GO" id="GO:0022857">
    <property type="term" value="F:transmembrane transporter activity"/>
    <property type="evidence" value="ECO:0007669"/>
    <property type="project" value="InterPro"/>
</dbReference>
<dbReference type="Proteomes" id="UP000185596">
    <property type="component" value="Unassembled WGS sequence"/>
</dbReference>
<evidence type="ECO:0000256" key="5">
    <source>
        <dbReference type="ARBA" id="ARBA00022692"/>
    </source>
</evidence>
<comment type="similarity">
    <text evidence="2">Belongs to the major facilitator superfamily. EmrB family.</text>
</comment>
<keyword evidence="5 9" id="KW-0812">Transmembrane</keyword>
<dbReference type="CDD" id="cd17503">
    <property type="entry name" value="MFS_LmrB_MDR_like"/>
    <property type="match status" value="1"/>
</dbReference>
<dbReference type="InterPro" id="IPR036259">
    <property type="entry name" value="MFS_trans_sf"/>
</dbReference>
<feature type="region of interest" description="Disordered" evidence="8">
    <location>
        <begin position="516"/>
        <end position="540"/>
    </location>
</feature>
<evidence type="ECO:0000256" key="2">
    <source>
        <dbReference type="ARBA" id="ARBA00008537"/>
    </source>
</evidence>
<comment type="subcellular location">
    <subcellularLocation>
        <location evidence="1">Cell membrane</location>
        <topology evidence="1">Multi-pass membrane protein</topology>
    </subcellularLocation>
</comment>
<dbReference type="InterPro" id="IPR020846">
    <property type="entry name" value="MFS_dom"/>
</dbReference>
<evidence type="ECO:0000256" key="6">
    <source>
        <dbReference type="ARBA" id="ARBA00022989"/>
    </source>
</evidence>
<keyword evidence="4" id="KW-1003">Cell membrane</keyword>
<evidence type="ECO:0000313" key="12">
    <source>
        <dbReference type="Proteomes" id="UP000185596"/>
    </source>
</evidence>
<dbReference type="PANTHER" id="PTHR42718:SF9">
    <property type="entry name" value="MAJOR FACILITATOR SUPERFAMILY MULTIDRUG TRANSPORTER MFSC"/>
    <property type="match status" value="1"/>
</dbReference>
<evidence type="ECO:0000256" key="1">
    <source>
        <dbReference type="ARBA" id="ARBA00004651"/>
    </source>
</evidence>
<feature type="transmembrane region" description="Helical" evidence="9">
    <location>
        <begin position="127"/>
        <end position="148"/>
    </location>
</feature>
<evidence type="ECO:0000256" key="7">
    <source>
        <dbReference type="ARBA" id="ARBA00023136"/>
    </source>
</evidence>
<evidence type="ECO:0000256" key="4">
    <source>
        <dbReference type="ARBA" id="ARBA00022475"/>
    </source>
</evidence>
<protein>
    <submittedName>
        <fullName evidence="11">MFS transporter</fullName>
    </submittedName>
</protein>
<dbReference type="PANTHER" id="PTHR42718">
    <property type="entry name" value="MAJOR FACILITATOR SUPERFAMILY MULTIDRUG TRANSPORTER MFSC"/>
    <property type="match status" value="1"/>
</dbReference>
<feature type="domain" description="Major facilitator superfamily (MFS) profile" evidence="10">
    <location>
        <begin position="36"/>
        <end position="515"/>
    </location>
</feature>
<feature type="compositionally biased region" description="Basic and acidic residues" evidence="8">
    <location>
        <begin position="526"/>
        <end position="540"/>
    </location>
</feature>
<keyword evidence="7 9" id="KW-0472">Membrane</keyword>
<dbReference type="EMBL" id="MSIE01000028">
    <property type="protein sequence ID" value="OLF16543.1"/>
    <property type="molecule type" value="Genomic_DNA"/>
</dbReference>
<comment type="caution">
    <text evidence="11">The sequence shown here is derived from an EMBL/GenBank/DDBJ whole genome shotgun (WGS) entry which is preliminary data.</text>
</comment>
<keyword evidence="6 9" id="KW-1133">Transmembrane helix</keyword>
<feature type="transmembrane region" description="Helical" evidence="9">
    <location>
        <begin position="380"/>
        <end position="402"/>
    </location>
</feature>
<feature type="transmembrane region" description="Helical" evidence="9">
    <location>
        <begin position="293"/>
        <end position="314"/>
    </location>
</feature>
<feature type="transmembrane region" description="Helical" evidence="9">
    <location>
        <begin position="356"/>
        <end position="374"/>
    </location>
</feature>
<reference evidence="11 12" key="1">
    <citation type="submission" date="2016-12" db="EMBL/GenBank/DDBJ databases">
        <title>The draft genome sequence of Actinophytocola sp. 11-183.</title>
        <authorList>
            <person name="Wang W."/>
            <person name="Yuan L."/>
        </authorList>
    </citation>
    <scope>NUCLEOTIDE SEQUENCE [LARGE SCALE GENOMIC DNA]</scope>
    <source>
        <strain evidence="11 12">11-183</strain>
    </source>
</reference>
<accession>A0A1Q8CQA3</accession>
<feature type="transmembrane region" description="Helical" evidence="9">
    <location>
        <begin position="188"/>
        <end position="209"/>
    </location>
</feature>
<gene>
    <name evidence="11" type="ORF">BU204_15910</name>
</gene>
<feature type="transmembrane region" description="Helical" evidence="9">
    <location>
        <begin position="423"/>
        <end position="441"/>
    </location>
</feature>
<evidence type="ECO:0000259" key="10">
    <source>
        <dbReference type="PROSITE" id="PS50850"/>
    </source>
</evidence>
<dbReference type="AlphaFoldDB" id="A0A1Q8CQA3"/>
<proteinExistence type="inferred from homology"/>
<dbReference type="GO" id="GO:0005886">
    <property type="term" value="C:plasma membrane"/>
    <property type="evidence" value="ECO:0007669"/>
    <property type="project" value="UniProtKB-SubCell"/>
</dbReference>
<dbReference type="SUPFAM" id="SSF103473">
    <property type="entry name" value="MFS general substrate transporter"/>
    <property type="match status" value="1"/>
</dbReference>
<dbReference type="InterPro" id="IPR004638">
    <property type="entry name" value="EmrB-like"/>
</dbReference>
<organism evidence="11 12">
    <name type="scientific">Actinophytocola xanthii</name>
    <dbReference type="NCBI Taxonomy" id="1912961"/>
    <lineage>
        <taxon>Bacteria</taxon>
        <taxon>Bacillati</taxon>
        <taxon>Actinomycetota</taxon>
        <taxon>Actinomycetes</taxon>
        <taxon>Pseudonocardiales</taxon>
        <taxon>Pseudonocardiaceae</taxon>
    </lineage>
</organism>
<dbReference type="Gene3D" id="1.20.1250.20">
    <property type="entry name" value="MFS general substrate transporter like domains"/>
    <property type="match status" value="1"/>
</dbReference>
<dbReference type="STRING" id="1912961.BU204_15910"/>
<feature type="transmembrane region" description="Helical" evidence="9">
    <location>
        <begin position="74"/>
        <end position="94"/>
    </location>
</feature>
<feature type="transmembrane region" description="Helical" evidence="9">
    <location>
        <begin position="33"/>
        <end position="54"/>
    </location>
</feature>
<dbReference type="NCBIfam" id="TIGR00711">
    <property type="entry name" value="efflux_EmrB"/>
    <property type="match status" value="1"/>
</dbReference>
<evidence type="ECO:0000313" key="11">
    <source>
        <dbReference type="EMBL" id="OLF16543.1"/>
    </source>
</evidence>
<keyword evidence="3" id="KW-0813">Transport</keyword>
<evidence type="ECO:0000256" key="8">
    <source>
        <dbReference type="SAM" id="MobiDB-lite"/>
    </source>
</evidence>
<evidence type="ECO:0000256" key="9">
    <source>
        <dbReference type="SAM" id="Phobius"/>
    </source>
</evidence>
<feature type="transmembrane region" description="Helical" evidence="9">
    <location>
        <begin position="326"/>
        <end position="344"/>
    </location>
</feature>
<keyword evidence="12" id="KW-1185">Reference proteome</keyword>
<sequence length="540" mass="56934">MTRGSKALIEPLPPTAAAGAAPSAEEQGLDRRILLIGSVVVLGAIMAMLDITVVNVALDRLIIEFDTTLDQMQWVATGYTLALATVIPLSGWAADRFGTKRIYLTAVFLFMLGSAAAGTAWSAESLILFRVLQGLGGGMLMPLGMTILTKAAGPERVGRVMAVLGVPMLLGPIVGPILGGWLVDDVSWRWIFFLNIPIGIVSLIMGARILEPDEPRPTERLDVLGLLLLSPGLAALIYGLAQVPAHGGFGHLEVYGPALAGAVLVAAFIVHAGRTPHALIDLKLFRDRGFSMASITMVLFTVAFFGAMLLFPLYFQQVRVESALNAGLLLAPQGIGAMIMMPIAGRIVDRGGAARMAQLGILTIVASMVVFIRIGADTSYWTIGAALFVLGLGMGMAMMPIMSIALKTLRPESVARASTSLNIIQQVAASIGTAMLSVILFNETKERLAPVLAQLPAAPSDGEGAATTALRDLPQQVRDLLAPPMADAYATTFVWALVLLAVSFLPALLLPRGTAVPPVPPAQDDQGVRGEERVPEGELS</sequence>
<dbReference type="PROSITE" id="PS50850">
    <property type="entry name" value="MFS"/>
    <property type="match status" value="1"/>
</dbReference>
<feature type="transmembrane region" description="Helical" evidence="9">
    <location>
        <begin position="160"/>
        <end position="182"/>
    </location>
</feature>
<dbReference type="Gene3D" id="1.20.1720.10">
    <property type="entry name" value="Multidrug resistance protein D"/>
    <property type="match status" value="1"/>
</dbReference>
<feature type="transmembrane region" description="Helical" evidence="9">
    <location>
        <begin position="101"/>
        <end position="121"/>
    </location>
</feature>
<feature type="transmembrane region" description="Helical" evidence="9">
    <location>
        <begin position="488"/>
        <end position="510"/>
    </location>
</feature>
<evidence type="ECO:0000256" key="3">
    <source>
        <dbReference type="ARBA" id="ARBA00022448"/>
    </source>
</evidence>
<dbReference type="InterPro" id="IPR011701">
    <property type="entry name" value="MFS"/>
</dbReference>
<feature type="transmembrane region" description="Helical" evidence="9">
    <location>
        <begin position="254"/>
        <end position="272"/>
    </location>
</feature>
<dbReference type="Pfam" id="PF07690">
    <property type="entry name" value="MFS_1"/>
    <property type="match status" value="1"/>
</dbReference>
<feature type="transmembrane region" description="Helical" evidence="9">
    <location>
        <begin position="221"/>
        <end position="242"/>
    </location>
</feature>